<keyword evidence="3" id="KW-0808">Transferase</keyword>
<dbReference type="OrthoDB" id="9811471at2"/>
<dbReference type="EMBL" id="SAUN01000001">
    <property type="protein sequence ID" value="RVX38789.1"/>
    <property type="molecule type" value="Genomic_DNA"/>
</dbReference>
<dbReference type="InterPro" id="IPR023631">
    <property type="entry name" value="Amidase_dom"/>
</dbReference>
<sequence length="530" mass="52692">MTADQPPGHGSASPWSATLEHAVARLRSVRLPDTQPDAGDRGDRGIGVEGSAGREPVGGIRAGGGAGRWQVHGDETDGPAGLWGPGGVDELGARLRSGAVTAVELVEAALAAAEADASGAFVALLPDRAIAAARRADAERRRGLVRGPLHGVPVAVKDNIDVAGVATRNGTAGLGHRVPVRDAAVVRLLEEAGAVVIGKTRMHELAWGMMTPGCRNPRDLSRSAGGSSGGSAAAVASGIVEISLGTDTGGSIRNPAALCGVAGLRPTWGSLPMTGITPLAPTQDTVGPIARSAADCAAVFAVLTGALAHRPPETVTASPAPGPPALPGRRVAMPDGLWRGRVGEGIADRMAAARGALLDAGAEVVEVDLPGVIAAAPAVTLVVMLAESAELWADAPGAASAELRATLQAGAEVRATDYVRARRVAAHLRDLVTASLRSAGADLLLLPTVPVTAAPAGADTVEVSGRLEATGAAFARLTALASVTGLPALSVPAGTDATGLPVGAQLVGPPRTEMLLCAAGAVIAGLASSD</sequence>
<evidence type="ECO:0000259" key="2">
    <source>
        <dbReference type="Pfam" id="PF01425"/>
    </source>
</evidence>
<proteinExistence type="predicted"/>
<dbReference type="PANTHER" id="PTHR11895:SF176">
    <property type="entry name" value="AMIDASE AMID-RELATED"/>
    <property type="match status" value="1"/>
</dbReference>
<dbReference type="RefSeq" id="WP_127931372.1">
    <property type="nucleotide sequence ID" value="NZ_SAUN01000001.1"/>
</dbReference>
<dbReference type="Pfam" id="PF01425">
    <property type="entry name" value="Amidase"/>
    <property type="match status" value="1"/>
</dbReference>
<dbReference type="PROSITE" id="PS00571">
    <property type="entry name" value="AMIDASES"/>
    <property type="match status" value="1"/>
</dbReference>
<reference evidence="3 4" key="1">
    <citation type="submission" date="2019-01" db="EMBL/GenBank/DDBJ databases">
        <title>Sequencing the genomes of 1000 actinobacteria strains.</title>
        <authorList>
            <person name="Klenk H.-P."/>
        </authorList>
    </citation>
    <scope>NUCLEOTIDE SEQUENCE [LARGE SCALE GENOMIC DNA]</scope>
    <source>
        <strain evidence="3 4">DSM 43925</strain>
    </source>
</reference>
<evidence type="ECO:0000313" key="3">
    <source>
        <dbReference type="EMBL" id="RVX38789.1"/>
    </source>
</evidence>
<dbReference type="InterPro" id="IPR036928">
    <property type="entry name" value="AS_sf"/>
</dbReference>
<feature type="region of interest" description="Disordered" evidence="1">
    <location>
        <begin position="27"/>
        <end position="61"/>
    </location>
</feature>
<protein>
    <submittedName>
        <fullName evidence="3">Aspartyl-tRNA(Asn)/glutamyl-tRNA(Gln) amidotransferase subunit A</fullName>
    </submittedName>
</protein>
<feature type="region of interest" description="Disordered" evidence="1">
    <location>
        <begin position="312"/>
        <end position="331"/>
    </location>
</feature>
<dbReference type="PANTHER" id="PTHR11895">
    <property type="entry name" value="TRANSAMIDASE"/>
    <property type="match status" value="1"/>
</dbReference>
<comment type="caution">
    <text evidence="3">The sequence shown here is derived from an EMBL/GenBank/DDBJ whole genome shotgun (WGS) entry which is preliminary data.</text>
</comment>
<organism evidence="3 4">
    <name type="scientific">Nonomuraea polychroma</name>
    <dbReference type="NCBI Taxonomy" id="46176"/>
    <lineage>
        <taxon>Bacteria</taxon>
        <taxon>Bacillati</taxon>
        <taxon>Actinomycetota</taxon>
        <taxon>Actinomycetes</taxon>
        <taxon>Streptosporangiales</taxon>
        <taxon>Streptosporangiaceae</taxon>
        <taxon>Nonomuraea</taxon>
    </lineage>
</organism>
<name>A0A438LZ25_9ACTN</name>
<dbReference type="Proteomes" id="UP000284824">
    <property type="component" value="Unassembled WGS sequence"/>
</dbReference>
<keyword evidence="4" id="KW-1185">Reference proteome</keyword>
<dbReference type="InterPro" id="IPR020556">
    <property type="entry name" value="Amidase_CS"/>
</dbReference>
<gene>
    <name evidence="3" type="ORF">EDD27_1117</name>
</gene>
<accession>A0A438LZ25</accession>
<dbReference type="Gene3D" id="3.90.1300.10">
    <property type="entry name" value="Amidase signature (AS) domain"/>
    <property type="match status" value="1"/>
</dbReference>
<dbReference type="AlphaFoldDB" id="A0A438LZ25"/>
<feature type="domain" description="Amidase" evidence="2">
    <location>
        <begin position="104"/>
        <end position="517"/>
    </location>
</feature>
<evidence type="ECO:0000256" key="1">
    <source>
        <dbReference type="SAM" id="MobiDB-lite"/>
    </source>
</evidence>
<evidence type="ECO:0000313" key="4">
    <source>
        <dbReference type="Proteomes" id="UP000284824"/>
    </source>
</evidence>
<dbReference type="SUPFAM" id="SSF75304">
    <property type="entry name" value="Amidase signature (AS) enzymes"/>
    <property type="match status" value="1"/>
</dbReference>
<dbReference type="GO" id="GO:0016740">
    <property type="term" value="F:transferase activity"/>
    <property type="evidence" value="ECO:0007669"/>
    <property type="project" value="UniProtKB-KW"/>
</dbReference>
<dbReference type="InterPro" id="IPR000120">
    <property type="entry name" value="Amidase"/>
</dbReference>